<comment type="similarity">
    <text evidence="7">Belongs to the WRKY group II-e family.</text>
</comment>
<accession>A0A8T2SQD8</accession>
<dbReference type="FunFam" id="2.20.25.80:FF:000005">
    <property type="entry name" value="probable WRKY transcription factor 14"/>
    <property type="match status" value="1"/>
</dbReference>
<dbReference type="GO" id="GO:0005634">
    <property type="term" value="C:nucleus"/>
    <property type="evidence" value="ECO:0007669"/>
    <property type="project" value="UniProtKB-SubCell"/>
</dbReference>
<dbReference type="AlphaFoldDB" id="A0A8T2SQD8"/>
<dbReference type="GO" id="GO:0000976">
    <property type="term" value="F:transcription cis-regulatory region binding"/>
    <property type="evidence" value="ECO:0007669"/>
    <property type="project" value="TreeGrafter"/>
</dbReference>
<keyword evidence="4" id="KW-0804">Transcription</keyword>
<dbReference type="PROSITE" id="PS50811">
    <property type="entry name" value="WRKY"/>
    <property type="match status" value="1"/>
</dbReference>
<keyword evidence="2" id="KW-0805">Transcription regulation</keyword>
<evidence type="ECO:0000256" key="7">
    <source>
        <dbReference type="ARBA" id="ARBA00060761"/>
    </source>
</evidence>
<gene>
    <name evidence="10" type="ORF">KP509_18G003700</name>
</gene>
<name>A0A8T2SQD8_CERRI</name>
<dbReference type="OrthoDB" id="10528905at2759"/>
<evidence type="ECO:0000256" key="3">
    <source>
        <dbReference type="ARBA" id="ARBA00023125"/>
    </source>
</evidence>
<proteinExistence type="inferred from homology"/>
<dbReference type="SMART" id="SM00774">
    <property type="entry name" value="WRKY"/>
    <property type="match status" value="1"/>
</dbReference>
<dbReference type="InterPro" id="IPR044810">
    <property type="entry name" value="WRKY_plant"/>
</dbReference>
<evidence type="ECO:0000313" key="10">
    <source>
        <dbReference type="EMBL" id="KAH7365010.1"/>
    </source>
</evidence>
<comment type="caution">
    <text evidence="10">The sequence shown here is derived from an EMBL/GenBank/DDBJ whole genome shotgun (WGS) entry which is preliminary data.</text>
</comment>
<evidence type="ECO:0000256" key="8">
    <source>
        <dbReference type="SAM" id="MobiDB-lite"/>
    </source>
</evidence>
<dbReference type="Proteomes" id="UP000825935">
    <property type="component" value="Chromosome 18"/>
</dbReference>
<dbReference type="EMBL" id="CM035423">
    <property type="protein sequence ID" value="KAH7365010.1"/>
    <property type="molecule type" value="Genomic_DNA"/>
</dbReference>
<comment type="function">
    <text evidence="6">Transcription factor. Interacts specifically with the W box (5'-(T)TGAC[CT]-3'), a frequently occurring elicitor-responsive cis-acting element.</text>
</comment>
<evidence type="ECO:0000256" key="6">
    <source>
        <dbReference type="ARBA" id="ARBA00059805"/>
    </source>
</evidence>
<keyword evidence="3" id="KW-0238">DNA-binding</keyword>
<evidence type="ECO:0000256" key="2">
    <source>
        <dbReference type="ARBA" id="ARBA00023015"/>
    </source>
</evidence>
<evidence type="ECO:0000256" key="5">
    <source>
        <dbReference type="ARBA" id="ARBA00023242"/>
    </source>
</evidence>
<dbReference type="Pfam" id="PF03106">
    <property type="entry name" value="WRKY"/>
    <property type="match status" value="1"/>
</dbReference>
<evidence type="ECO:0000256" key="1">
    <source>
        <dbReference type="ARBA" id="ARBA00004123"/>
    </source>
</evidence>
<evidence type="ECO:0000256" key="4">
    <source>
        <dbReference type="ARBA" id="ARBA00023163"/>
    </source>
</evidence>
<dbReference type="PANTHER" id="PTHR32096">
    <property type="entry name" value="WRKY TRANSCRIPTION FACTOR 30-RELATED-RELATED"/>
    <property type="match status" value="1"/>
</dbReference>
<feature type="domain" description="WRKY" evidence="9">
    <location>
        <begin position="346"/>
        <end position="412"/>
    </location>
</feature>
<dbReference type="InterPro" id="IPR036576">
    <property type="entry name" value="WRKY_dom_sf"/>
</dbReference>
<comment type="subcellular location">
    <subcellularLocation>
        <location evidence="1">Nucleus</location>
    </subcellularLocation>
</comment>
<dbReference type="PANTHER" id="PTHR32096:SF18">
    <property type="entry name" value="DISEASE RESISTANCE PROTEIN RRS1B-RELATED"/>
    <property type="match status" value="1"/>
</dbReference>
<protein>
    <recommendedName>
        <fullName evidence="9">WRKY domain-containing protein</fullName>
    </recommendedName>
</protein>
<keyword evidence="5" id="KW-0539">Nucleus</keyword>
<keyword evidence="11" id="KW-1185">Reference proteome</keyword>
<feature type="region of interest" description="Disordered" evidence="8">
    <location>
        <begin position="409"/>
        <end position="492"/>
    </location>
</feature>
<dbReference type="InterPro" id="IPR003657">
    <property type="entry name" value="WRKY_dom"/>
</dbReference>
<dbReference type="GO" id="GO:0003700">
    <property type="term" value="F:DNA-binding transcription factor activity"/>
    <property type="evidence" value="ECO:0007669"/>
    <property type="project" value="InterPro"/>
</dbReference>
<sequence>MDVTNGQTSMVPYHGITHFQFPAESYKMVLQDPGNNGVDTFNYVSATFPVVSGQSSRAFDEINERGTAYGSTVSPVGLSHMAMSTINIGACIPAPECLDFHQICDDQLDFFSIAGHGPHEDMHSIGQIFGAQSVTRKSSFKSVPEPSSAVKSAGFSAVSSELGRCEDVLQIKHEHVDADRRILLTPSLTQRYGVSCSTSASETHPPSKDLVVMDYFSKKGLGFHPSRTSEVGLKARVASVSSTLEDRQLEDYKSRHRILNFSTFTSFPETSGHDLVINDHSQHEVRRQNQSGSRYSVSRKNSLGMTNERSDAAFARGKIQAPQKRRKTQMKKVIYVPATGGVDRPTGECLPSDSWAWRKYGQKPIKNSPFPRSYYKCSSVKGCTARKQVERSPSDPTIIMITYTVEHSHPAAGASSTDQEQIAPEPEEAENEKDETALDEKQTSGSFHPSADGNEATSSEESCDPAIASEGNPPEISNDGIPLSDDDQSKPEHQEICNAQTHVDWLLEDDITNMMERHASDAEELFAASVDESAYPSAFMKIKPDEDLFTHLGELPDLLNRNIRWFQHHNSSSAAAGADASAAMDSTPPMNIDSFDLIHYWP</sequence>
<evidence type="ECO:0000313" key="11">
    <source>
        <dbReference type="Proteomes" id="UP000825935"/>
    </source>
</evidence>
<reference evidence="10" key="1">
    <citation type="submission" date="2021-08" db="EMBL/GenBank/DDBJ databases">
        <title>WGS assembly of Ceratopteris richardii.</title>
        <authorList>
            <person name="Marchant D.B."/>
            <person name="Chen G."/>
            <person name="Jenkins J."/>
            <person name="Shu S."/>
            <person name="Leebens-Mack J."/>
            <person name="Grimwood J."/>
            <person name="Schmutz J."/>
            <person name="Soltis P."/>
            <person name="Soltis D."/>
            <person name="Chen Z.-H."/>
        </authorList>
    </citation>
    <scope>NUCLEOTIDE SEQUENCE</scope>
    <source>
        <strain evidence="10">Whitten #5841</strain>
        <tissue evidence="10">Leaf</tissue>
    </source>
</reference>
<dbReference type="Gene3D" id="2.20.25.80">
    <property type="entry name" value="WRKY domain"/>
    <property type="match status" value="1"/>
</dbReference>
<evidence type="ECO:0000259" key="9">
    <source>
        <dbReference type="PROSITE" id="PS50811"/>
    </source>
</evidence>
<organism evidence="10 11">
    <name type="scientific">Ceratopteris richardii</name>
    <name type="common">Triangle waterfern</name>
    <dbReference type="NCBI Taxonomy" id="49495"/>
    <lineage>
        <taxon>Eukaryota</taxon>
        <taxon>Viridiplantae</taxon>
        <taxon>Streptophyta</taxon>
        <taxon>Embryophyta</taxon>
        <taxon>Tracheophyta</taxon>
        <taxon>Polypodiopsida</taxon>
        <taxon>Polypodiidae</taxon>
        <taxon>Polypodiales</taxon>
        <taxon>Pteridineae</taxon>
        <taxon>Pteridaceae</taxon>
        <taxon>Parkerioideae</taxon>
        <taxon>Ceratopteris</taxon>
    </lineage>
</organism>
<dbReference type="SUPFAM" id="SSF118290">
    <property type="entry name" value="WRKY DNA-binding domain"/>
    <property type="match status" value="1"/>
</dbReference>